<dbReference type="Pfam" id="PF00090">
    <property type="entry name" value="TSP_1"/>
    <property type="match status" value="1"/>
</dbReference>
<accession>A0AAW0PPW2</accession>
<dbReference type="PRINTS" id="PR01857">
    <property type="entry name" value="ADAMTSFAMILY"/>
</dbReference>
<feature type="compositionally biased region" description="Basic and acidic residues" evidence="7">
    <location>
        <begin position="639"/>
        <end position="650"/>
    </location>
</feature>
<dbReference type="InterPro" id="IPR010909">
    <property type="entry name" value="PLAC"/>
</dbReference>
<dbReference type="Pfam" id="PF05986">
    <property type="entry name" value="ADAMTS_spacer1"/>
    <property type="match status" value="1"/>
</dbReference>
<comment type="subcellular location">
    <subcellularLocation>
        <location evidence="1">Secreted</location>
    </subcellularLocation>
</comment>
<dbReference type="PANTHER" id="PTHR13723:SF147">
    <property type="entry name" value="ADAMTS-LIKE PROTEIN 2"/>
    <property type="match status" value="1"/>
</dbReference>
<dbReference type="Gene3D" id="2.20.100.10">
    <property type="entry name" value="Thrombospondin type-1 (TSP1) repeat"/>
    <property type="match status" value="5"/>
</dbReference>
<feature type="compositionally biased region" description="Basic and acidic residues" evidence="7">
    <location>
        <begin position="277"/>
        <end position="297"/>
    </location>
</feature>
<evidence type="ECO:0000256" key="8">
    <source>
        <dbReference type="SAM" id="SignalP"/>
    </source>
</evidence>
<evidence type="ECO:0000256" key="1">
    <source>
        <dbReference type="ARBA" id="ARBA00004613"/>
    </source>
</evidence>
<dbReference type="PANTHER" id="PTHR13723">
    <property type="entry name" value="ADAMTS A DISINTEGRIN AND METALLOPROTEASE WITH THROMBOSPONDIN MOTIFS PROTEASE"/>
    <property type="match status" value="1"/>
</dbReference>
<evidence type="ECO:0000256" key="6">
    <source>
        <dbReference type="PIRSR" id="PIRSR613273-3"/>
    </source>
</evidence>
<protein>
    <recommendedName>
        <fullName evidence="9">PLAC domain-containing protein</fullName>
    </recommendedName>
</protein>
<comment type="caution">
    <text evidence="10">The sequence shown here is derived from an EMBL/GenBank/DDBJ whole genome shotgun (WGS) entry which is preliminary data.</text>
</comment>
<evidence type="ECO:0000256" key="7">
    <source>
        <dbReference type="SAM" id="MobiDB-lite"/>
    </source>
</evidence>
<proteinExistence type="predicted"/>
<feature type="compositionally biased region" description="Acidic residues" evidence="7">
    <location>
        <begin position="317"/>
        <end position="329"/>
    </location>
</feature>
<feature type="region of interest" description="Disordered" evidence="7">
    <location>
        <begin position="560"/>
        <end position="586"/>
    </location>
</feature>
<dbReference type="PROSITE" id="PS50900">
    <property type="entry name" value="PLAC"/>
    <property type="match status" value="1"/>
</dbReference>
<keyword evidence="2" id="KW-0964">Secreted</keyword>
<feature type="disulfide bond" evidence="6">
    <location>
        <begin position="66"/>
        <end position="108"/>
    </location>
</feature>
<dbReference type="InterPro" id="IPR013273">
    <property type="entry name" value="ADAMTS/ADAMTS-like"/>
</dbReference>
<evidence type="ECO:0000256" key="5">
    <source>
        <dbReference type="ARBA" id="ARBA00023157"/>
    </source>
</evidence>
<dbReference type="AlphaFoldDB" id="A0AAW0PPW2"/>
<feature type="domain" description="PLAC" evidence="9">
    <location>
        <begin position="1025"/>
        <end position="1063"/>
    </location>
</feature>
<dbReference type="Pfam" id="PF08686">
    <property type="entry name" value="PLAC"/>
    <property type="match status" value="1"/>
</dbReference>
<dbReference type="GO" id="GO:0004222">
    <property type="term" value="F:metalloendopeptidase activity"/>
    <property type="evidence" value="ECO:0007669"/>
    <property type="project" value="TreeGrafter"/>
</dbReference>
<dbReference type="InterPro" id="IPR050439">
    <property type="entry name" value="ADAMTS_ADAMTS-like"/>
</dbReference>
<keyword evidence="4" id="KW-0677">Repeat</keyword>
<dbReference type="PROSITE" id="PS50092">
    <property type="entry name" value="TSP1"/>
    <property type="match status" value="6"/>
</dbReference>
<feature type="disulfide bond" evidence="6">
    <location>
        <begin position="62"/>
        <end position="103"/>
    </location>
</feature>
<feature type="region of interest" description="Disordered" evidence="7">
    <location>
        <begin position="631"/>
        <end position="650"/>
    </location>
</feature>
<evidence type="ECO:0000313" key="11">
    <source>
        <dbReference type="Proteomes" id="UP001460270"/>
    </source>
</evidence>
<evidence type="ECO:0000256" key="4">
    <source>
        <dbReference type="ARBA" id="ARBA00022737"/>
    </source>
</evidence>
<dbReference type="Gene3D" id="2.60.120.830">
    <property type="match status" value="2"/>
</dbReference>
<organism evidence="10 11">
    <name type="scientific">Mugilogobius chulae</name>
    <name type="common">yellowstripe goby</name>
    <dbReference type="NCBI Taxonomy" id="88201"/>
    <lineage>
        <taxon>Eukaryota</taxon>
        <taxon>Metazoa</taxon>
        <taxon>Chordata</taxon>
        <taxon>Craniata</taxon>
        <taxon>Vertebrata</taxon>
        <taxon>Euteleostomi</taxon>
        <taxon>Actinopterygii</taxon>
        <taxon>Neopterygii</taxon>
        <taxon>Teleostei</taxon>
        <taxon>Neoteleostei</taxon>
        <taxon>Acanthomorphata</taxon>
        <taxon>Gobiaria</taxon>
        <taxon>Gobiiformes</taxon>
        <taxon>Gobioidei</taxon>
        <taxon>Gobiidae</taxon>
        <taxon>Gobionellinae</taxon>
        <taxon>Mugilogobius</taxon>
    </lineage>
</organism>
<dbReference type="InterPro" id="IPR010294">
    <property type="entry name" value="ADAMTS_spacer1"/>
</dbReference>
<dbReference type="GO" id="GO:0030198">
    <property type="term" value="P:extracellular matrix organization"/>
    <property type="evidence" value="ECO:0007669"/>
    <property type="project" value="InterPro"/>
</dbReference>
<name>A0AAW0PPW2_9GOBI</name>
<dbReference type="SUPFAM" id="SSF82895">
    <property type="entry name" value="TSP-1 type 1 repeat"/>
    <property type="match status" value="6"/>
</dbReference>
<feature type="disulfide bond" evidence="6">
    <location>
        <begin position="77"/>
        <end position="93"/>
    </location>
</feature>
<dbReference type="Pfam" id="PF19030">
    <property type="entry name" value="TSP1_ADAMTS"/>
    <property type="match status" value="5"/>
</dbReference>
<feature type="compositionally biased region" description="Basic and acidic residues" evidence="7">
    <location>
        <begin position="330"/>
        <end position="370"/>
    </location>
</feature>
<feature type="signal peptide" evidence="8">
    <location>
        <begin position="1"/>
        <end position="23"/>
    </location>
</feature>
<evidence type="ECO:0000259" key="9">
    <source>
        <dbReference type="PROSITE" id="PS50900"/>
    </source>
</evidence>
<dbReference type="GO" id="GO:0031012">
    <property type="term" value="C:extracellular matrix"/>
    <property type="evidence" value="ECO:0007669"/>
    <property type="project" value="TreeGrafter"/>
</dbReference>
<dbReference type="GO" id="GO:0005576">
    <property type="term" value="C:extracellular region"/>
    <property type="evidence" value="ECO:0007669"/>
    <property type="project" value="UniProtKB-SubCell"/>
</dbReference>
<dbReference type="InterPro" id="IPR036383">
    <property type="entry name" value="TSP1_rpt_sf"/>
</dbReference>
<dbReference type="Proteomes" id="UP001460270">
    <property type="component" value="Unassembled WGS sequence"/>
</dbReference>
<evidence type="ECO:0000313" key="10">
    <source>
        <dbReference type="EMBL" id="KAK7934037.1"/>
    </source>
</evidence>
<dbReference type="SMART" id="SM00209">
    <property type="entry name" value="TSP1"/>
    <property type="match status" value="6"/>
</dbReference>
<dbReference type="EMBL" id="JBBPFD010000003">
    <property type="protein sequence ID" value="KAK7934037.1"/>
    <property type="molecule type" value="Genomic_DNA"/>
</dbReference>
<reference evidence="11" key="1">
    <citation type="submission" date="2024-04" db="EMBL/GenBank/DDBJ databases">
        <title>Salinicola lusitanus LLJ914,a marine bacterium isolated from the Okinawa Trough.</title>
        <authorList>
            <person name="Li J."/>
        </authorList>
    </citation>
    <scope>NUCLEOTIDE SEQUENCE [LARGE SCALE GENOMIC DNA]</scope>
</reference>
<feature type="chain" id="PRO_5043889306" description="PLAC domain-containing protein" evidence="8">
    <location>
        <begin position="24"/>
        <end position="1067"/>
    </location>
</feature>
<keyword evidence="5 6" id="KW-1015">Disulfide bond</keyword>
<dbReference type="GO" id="GO:0006508">
    <property type="term" value="P:proteolysis"/>
    <property type="evidence" value="ECO:0007669"/>
    <property type="project" value="TreeGrafter"/>
</dbReference>
<evidence type="ECO:0000256" key="2">
    <source>
        <dbReference type="ARBA" id="ARBA00022525"/>
    </source>
</evidence>
<dbReference type="InterPro" id="IPR000884">
    <property type="entry name" value="TSP1_rpt"/>
</dbReference>
<keyword evidence="11" id="KW-1185">Reference proteome</keyword>
<feature type="compositionally biased region" description="Low complexity" evidence="7">
    <location>
        <begin position="571"/>
        <end position="586"/>
    </location>
</feature>
<keyword evidence="3 8" id="KW-0732">Signal</keyword>
<feature type="region of interest" description="Disordered" evidence="7">
    <location>
        <begin position="254"/>
        <end position="415"/>
    </location>
</feature>
<gene>
    <name evidence="10" type="ORF">WMY93_004933</name>
</gene>
<sequence length="1067" mass="120953">MRRWEHLSKSSLLLCCFLTLAVCVGNLSTRGLQDDAVASNSLEEALEVTTYWWGEWAKWTACTRSCGGGVMSQERHCLKQRKKVTSGKDNMTCSGMSKRYHLCNTKDCPASSRSFREEQCGSFNQQLYSGRSYSWKPLYPVRQDDYVHISSNPCDLHCTTIDGQRQLMVPLETGRPASTAATEACPIGCDGVLFSSHTLDKCGVCQGDGSSCSRVTGNYRRGTTALGERGEGETTGEELLRWVRRERGERNYRRGNTALEGRERERNYKRGTSALGEKGEERERGLRERGREGERRDRNYRRGTTPLRGKGEREEREGETEREELEEEEGRERERKRREGKEREGKERGRERERNYRRERRESEREERNYRRGATALGEKAGERGGEMERGTTLGEKREGREREEGEKRRRRDEEREGNYIRVTTALGYSFITQIPEGSWDIQIIERKKSADVLAVTDQAGNFFFNGAYRVDSPQNFHAAGTVFKYRRPTDMYETGIEYIVAKGPLDQPVNILVWNQIGRTPYITYEYTVLRDSLPPGALQPTGAQAQNNEVYEETVDCDHDDYKGNRSHAGGTAEPPLAAGPLEAGSNSSPNLLWRVLLDGRLLVNMSTNQLLSEGGFFSDLEPMSSVEQNETLEFSLSRKNESSEGTHNKTIARVNGRHNRTRLNQRLNQKNLKLSPADMYRWKLSSQEPCSITCSIGVSRSFVSCVRYDGVEVHDMYCDAVTKPEPVHDFCIGRVWEASSWSECSRTCGEGFQFRQVRCWKMLSPGLDSSVYSDLCMEAELERPPERRACKSPACGPQWEVAEWSECLAKCGRRGQVTRDVRCSEENRSCDPSSRPPAVKNCTGPPCERLWTVSEWGPCSGGCGEGRTMRHVYCKAPEGRVVPESQCPIESKPLSIHPCGERDCTPHWLAQEWDRCNTTCGRGVKHRSVLCVGISSGKMQVHDDESCESEVRPEHEGTCFERPCFKWYSTPWSECTKTCGVGVRMRDVKCYQGRELVRGCDPLTKPVSKQTCTLQACPTEPPDESCQDRPSTNCLLALKVNLCSHWYYSKACCHSCRALRPPAS</sequence>
<feature type="compositionally biased region" description="Basic and acidic residues" evidence="7">
    <location>
        <begin position="380"/>
        <end position="415"/>
    </location>
</feature>
<evidence type="ECO:0000256" key="3">
    <source>
        <dbReference type="ARBA" id="ARBA00022729"/>
    </source>
</evidence>